<dbReference type="EMBL" id="BSTI01000034">
    <property type="protein sequence ID" value="GLY71301.1"/>
    <property type="molecule type" value="Genomic_DNA"/>
</dbReference>
<organism evidence="1 2">
    <name type="scientific">Amycolatopsis taiwanensis</name>
    <dbReference type="NCBI Taxonomy" id="342230"/>
    <lineage>
        <taxon>Bacteria</taxon>
        <taxon>Bacillati</taxon>
        <taxon>Actinomycetota</taxon>
        <taxon>Actinomycetes</taxon>
        <taxon>Pseudonocardiales</taxon>
        <taxon>Pseudonocardiaceae</taxon>
        <taxon>Amycolatopsis</taxon>
    </lineage>
</organism>
<dbReference type="Proteomes" id="UP001165136">
    <property type="component" value="Unassembled WGS sequence"/>
</dbReference>
<name>A0A9W6VM95_9PSEU</name>
<comment type="caution">
    <text evidence="1">The sequence shown here is derived from an EMBL/GenBank/DDBJ whole genome shotgun (WGS) entry which is preliminary data.</text>
</comment>
<accession>A0A9W6VM95</accession>
<dbReference type="AlphaFoldDB" id="A0A9W6VM95"/>
<reference evidence="1" key="1">
    <citation type="submission" date="2023-03" db="EMBL/GenBank/DDBJ databases">
        <title>Amycolatopsis taiwanensis NBRC 103393.</title>
        <authorList>
            <person name="Ichikawa N."/>
            <person name="Sato H."/>
            <person name="Tonouchi N."/>
        </authorList>
    </citation>
    <scope>NUCLEOTIDE SEQUENCE</scope>
    <source>
        <strain evidence="1">NBRC 103393</strain>
    </source>
</reference>
<evidence type="ECO:0000313" key="2">
    <source>
        <dbReference type="Proteomes" id="UP001165136"/>
    </source>
</evidence>
<dbReference type="RefSeq" id="WP_285491015.1">
    <property type="nucleotide sequence ID" value="NZ_BSTI01000034.1"/>
</dbReference>
<evidence type="ECO:0008006" key="3">
    <source>
        <dbReference type="Google" id="ProtNLM"/>
    </source>
</evidence>
<evidence type="ECO:0000313" key="1">
    <source>
        <dbReference type="EMBL" id="GLY71301.1"/>
    </source>
</evidence>
<gene>
    <name evidence="1" type="ORF">Atai01_79200</name>
</gene>
<keyword evidence="2" id="KW-1185">Reference proteome</keyword>
<sequence length="101" mass="11255">MIRPDNRLETLPMSPVQCRRCDAVVLVRKASWQQTSIQWNQDSARTCLERKQAHDDGLLRETDFPTCSALRQTIADAAVSGELLVAQDDVAVVKDRADMAG</sequence>
<proteinExistence type="predicted"/>
<protein>
    <recommendedName>
        <fullName evidence="3">Ferredoxin</fullName>
    </recommendedName>
</protein>